<dbReference type="Pfam" id="PF02782">
    <property type="entry name" value="FGGY_C"/>
    <property type="match status" value="1"/>
</dbReference>
<comment type="similarity">
    <text evidence="1 4">Belongs to the FGGY kinase family.</text>
</comment>
<dbReference type="RefSeq" id="WP_188961158.1">
    <property type="nucleotide sequence ID" value="NZ_BMOE01000002.1"/>
</dbReference>
<keyword evidence="3 4" id="KW-0418">Kinase</keyword>
<dbReference type="AlphaFoldDB" id="A0A917P9I3"/>
<dbReference type="InterPro" id="IPR018483">
    <property type="entry name" value="Carb_kinase_FGGY_CS"/>
</dbReference>
<dbReference type="InterPro" id="IPR018485">
    <property type="entry name" value="FGGY_C"/>
</dbReference>
<evidence type="ECO:0000259" key="6">
    <source>
        <dbReference type="Pfam" id="PF02782"/>
    </source>
</evidence>
<dbReference type="PANTHER" id="PTHR43095:SF2">
    <property type="entry name" value="GLUCONOKINASE"/>
    <property type="match status" value="1"/>
</dbReference>
<feature type="domain" description="Carbohydrate kinase FGGY C-terminal" evidence="6">
    <location>
        <begin position="266"/>
        <end position="452"/>
    </location>
</feature>
<evidence type="ECO:0000256" key="1">
    <source>
        <dbReference type="ARBA" id="ARBA00009156"/>
    </source>
</evidence>
<dbReference type="PANTHER" id="PTHR43095">
    <property type="entry name" value="SUGAR KINASE"/>
    <property type="match status" value="1"/>
</dbReference>
<keyword evidence="8" id="KW-1185">Reference proteome</keyword>
<organism evidence="7 8">
    <name type="scientific">Deinococcus aquiradiocola</name>
    <dbReference type="NCBI Taxonomy" id="393059"/>
    <lineage>
        <taxon>Bacteria</taxon>
        <taxon>Thermotogati</taxon>
        <taxon>Deinococcota</taxon>
        <taxon>Deinococci</taxon>
        <taxon>Deinococcales</taxon>
        <taxon>Deinococcaceae</taxon>
        <taxon>Deinococcus</taxon>
    </lineage>
</organism>
<evidence type="ECO:0000256" key="2">
    <source>
        <dbReference type="ARBA" id="ARBA00022679"/>
    </source>
</evidence>
<reference evidence="7" key="2">
    <citation type="submission" date="2020-09" db="EMBL/GenBank/DDBJ databases">
        <authorList>
            <person name="Sun Q."/>
            <person name="Ohkuma M."/>
        </authorList>
    </citation>
    <scope>NUCLEOTIDE SEQUENCE</scope>
    <source>
        <strain evidence="7">JCM 14371</strain>
    </source>
</reference>
<evidence type="ECO:0000313" key="7">
    <source>
        <dbReference type="EMBL" id="GGJ67599.1"/>
    </source>
</evidence>
<protein>
    <submittedName>
        <fullName evidence="7">Gluconokinase</fullName>
    </submittedName>
</protein>
<evidence type="ECO:0000259" key="5">
    <source>
        <dbReference type="Pfam" id="PF00370"/>
    </source>
</evidence>
<evidence type="ECO:0000256" key="3">
    <source>
        <dbReference type="ARBA" id="ARBA00022777"/>
    </source>
</evidence>
<name>A0A917P9I3_9DEIO</name>
<dbReference type="SUPFAM" id="SSF53067">
    <property type="entry name" value="Actin-like ATPase domain"/>
    <property type="match status" value="2"/>
</dbReference>
<accession>A0A917P9I3</accession>
<dbReference type="InterPro" id="IPR050406">
    <property type="entry name" value="FGGY_Carb_Kinase"/>
</dbReference>
<comment type="caution">
    <text evidence="7">The sequence shown here is derived from an EMBL/GenBank/DDBJ whole genome shotgun (WGS) entry which is preliminary data.</text>
</comment>
<dbReference type="PROSITE" id="PS00445">
    <property type="entry name" value="FGGY_KINASES_2"/>
    <property type="match status" value="1"/>
</dbReference>
<dbReference type="GO" id="GO:0016773">
    <property type="term" value="F:phosphotransferase activity, alcohol group as acceptor"/>
    <property type="evidence" value="ECO:0007669"/>
    <property type="project" value="InterPro"/>
</dbReference>
<sequence>MTDAPARNHTTGQALVVGLDLGTTSVKALALDASARVVSRHEVGYPLGVSRHTAGDAGEATQDPAAVVRAAREALARLQADLPARRVRAVVPSAAMHSLVLVDRAGTPLAPALTWADTRPAATLPDLRAALDPQAAYLRTGCPVQTPYHPARLWWLARHDPALLGRAALAVSLTDLVLHDLTGAWGTSVGLASTTGLMNLRAGAWDDDLLAALGVTADLLPPILGAASPVGTVRAGAWRGVPVLAGSSDGALANLGSGAGPGETVLTVGTSGAARRLTARPVLDPLARTWTYRLDADTHLAGGAINNGGLLVDWVRGQWYTDLAPRDGFRQLLSDAERTPPGADGVTLLPYLTGERSPSWRADLTATVHGLRLGHTRAHVARAALEAVAFSLAAVHDLIRQGDPPAGEGTVSATGGLARAPVWNALLADTLGTPVRSQGAPDASAIGAALLGHGPDTLAAVRAAAAGASVIRPDPARTDALRDARGRWTALNARLNG</sequence>
<dbReference type="GO" id="GO:0016301">
    <property type="term" value="F:kinase activity"/>
    <property type="evidence" value="ECO:0007669"/>
    <property type="project" value="UniProtKB-KW"/>
</dbReference>
<gene>
    <name evidence="7" type="primary">gntK</name>
    <name evidence="7" type="ORF">GCM10008939_09910</name>
</gene>
<dbReference type="GO" id="GO:0005975">
    <property type="term" value="P:carbohydrate metabolic process"/>
    <property type="evidence" value="ECO:0007669"/>
    <property type="project" value="InterPro"/>
</dbReference>
<keyword evidence="2 4" id="KW-0808">Transferase</keyword>
<dbReference type="Gene3D" id="3.30.420.40">
    <property type="match status" value="2"/>
</dbReference>
<reference evidence="7" key="1">
    <citation type="journal article" date="2014" name="Int. J. Syst. Evol. Microbiol.">
        <title>Complete genome sequence of Corynebacterium casei LMG S-19264T (=DSM 44701T), isolated from a smear-ripened cheese.</title>
        <authorList>
            <consortium name="US DOE Joint Genome Institute (JGI-PGF)"/>
            <person name="Walter F."/>
            <person name="Albersmeier A."/>
            <person name="Kalinowski J."/>
            <person name="Ruckert C."/>
        </authorList>
    </citation>
    <scope>NUCLEOTIDE SEQUENCE</scope>
    <source>
        <strain evidence="7">JCM 14371</strain>
    </source>
</reference>
<dbReference type="InterPro" id="IPR000577">
    <property type="entry name" value="Carb_kinase_FGGY"/>
</dbReference>
<dbReference type="InterPro" id="IPR018484">
    <property type="entry name" value="FGGY_N"/>
</dbReference>
<feature type="domain" description="Carbohydrate kinase FGGY N-terminal" evidence="5">
    <location>
        <begin position="16"/>
        <end position="256"/>
    </location>
</feature>
<dbReference type="Pfam" id="PF00370">
    <property type="entry name" value="FGGY_N"/>
    <property type="match status" value="1"/>
</dbReference>
<dbReference type="InterPro" id="IPR043129">
    <property type="entry name" value="ATPase_NBD"/>
</dbReference>
<dbReference type="EMBL" id="BMOE01000002">
    <property type="protein sequence ID" value="GGJ67599.1"/>
    <property type="molecule type" value="Genomic_DNA"/>
</dbReference>
<dbReference type="CDD" id="cd07770">
    <property type="entry name" value="ASKHA_NBD_FGGY_GntK"/>
    <property type="match status" value="1"/>
</dbReference>
<proteinExistence type="inferred from homology"/>
<evidence type="ECO:0000256" key="4">
    <source>
        <dbReference type="RuleBase" id="RU003733"/>
    </source>
</evidence>
<evidence type="ECO:0000313" key="8">
    <source>
        <dbReference type="Proteomes" id="UP000635726"/>
    </source>
</evidence>
<dbReference type="Proteomes" id="UP000635726">
    <property type="component" value="Unassembled WGS sequence"/>
</dbReference>
<dbReference type="PIRSF" id="PIRSF000538">
    <property type="entry name" value="GlpK"/>
    <property type="match status" value="1"/>
</dbReference>